<feature type="compositionally biased region" description="Polar residues" evidence="8">
    <location>
        <begin position="326"/>
        <end position="336"/>
    </location>
</feature>
<evidence type="ECO:0000256" key="9">
    <source>
        <dbReference type="SAM" id="Phobius"/>
    </source>
</evidence>
<feature type="transmembrane region" description="Helical" evidence="9">
    <location>
        <begin position="5"/>
        <end position="25"/>
    </location>
</feature>
<name>A0A9Q1BJJ4_HOLLE</name>
<dbReference type="PRINTS" id="PR00237">
    <property type="entry name" value="GPCRRHODOPSN"/>
</dbReference>
<dbReference type="SUPFAM" id="SSF81321">
    <property type="entry name" value="Family A G protein-coupled receptor-like"/>
    <property type="match status" value="1"/>
</dbReference>
<comment type="caution">
    <text evidence="11">The sequence shown here is derived from an EMBL/GenBank/DDBJ whole genome shotgun (WGS) entry which is preliminary data.</text>
</comment>
<evidence type="ECO:0000259" key="10">
    <source>
        <dbReference type="PROSITE" id="PS50262"/>
    </source>
</evidence>
<evidence type="ECO:0000313" key="12">
    <source>
        <dbReference type="Proteomes" id="UP001152320"/>
    </source>
</evidence>
<feature type="region of interest" description="Disordered" evidence="8">
    <location>
        <begin position="317"/>
        <end position="336"/>
    </location>
</feature>
<dbReference type="EMBL" id="JAIZAY010000015">
    <property type="protein sequence ID" value="KAJ8027813.1"/>
    <property type="molecule type" value="Genomic_DNA"/>
</dbReference>
<dbReference type="InterPro" id="IPR017452">
    <property type="entry name" value="GPCR_Rhodpsn_7TM"/>
</dbReference>
<keyword evidence="7" id="KW-0807">Transducer</keyword>
<feature type="transmembrane region" description="Helical" evidence="9">
    <location>
        <begin position="217"/>
        <end position="235"/>
    </location>
</feature>
<dbReference type="Pfam" id="PF00001">
    <property type="entry name" value="7tm_1"/>
    <property type="match status" value="1"/>
</dbReference>
<keyword evidence="12" id="KW-1185">Reference proteome</keyword>
<keyword evidence="3 9" id="KW-1133">Transmembrane helix</keyword>
<accession>A0A9Q1BJJ4</accession>
<keyword evidence="5 9" id="KW-0472">Membrane</keyword>
<evidence type="ECO:0000256" key="4">
    <source>
        <dbReference type="ARBA" id="ARBA00023040"/>
    </source>
</evidence>
<dbReference type="Proteomes" id="UP001152320">
    <property type="component" value="Chromosome 15"/>
</dbReference>
<dbReference type="GO" id="GO:0008188">
    <property type="term" value="F:neuropeptide receptor activity"/>
    <property type="evidence" value="ECO:0007669"/>
    <property type="project" value="TreeGrafter"/>
</dbReference>
<feature type="transmembrane region" description="Helical" evidence="9">
    <location>
        <begin position="114"/>
        <end position="133"/>
    </location>
</feature>
<feature type="transmembrane region" description="Helical" evidence="9">
    <location>
        <begin position="37"/>
        <end position="55"/>
    </location>
</feature>
<feature type="transmembrane region" description="Helical" evidence="9">
    <location>
        <begin position="172"/>
        <end position="196"/>
    </location>
</feature>
<dbReference type="PROSITE" id="PS50262">
    <property type="entry name" value="G_PROTEIN_RECEP_F1_2"/>
    <property type="match status" value="1"/>
</dbReference>
<feature type="transmembrane region" description="Helical" evidence="9">
    <location>
        <begin position="255"/>
        <end position="277"/>
    </location>
</feature>
<evidence type="ECO:0000256" key="5">
    <source>
        <dbReference type="ARBA" id="ARBA00023136"/>
    </source>
</evidence>
<evidence type="ECO:0000256" key="2">
    <source>
        <dbReference type="ARBA" id="ARBA00022692"/>
    </source>
</evidence>
<evidence type="ECO:0000313" key="11">
    <source>
        <dbReference type="EMBL" id="KAJ8027813.1"/>
    </source>
</evidence>
<protein>
    <submittedName>
        <fullName evidence="11">Bombesin receptor subtype-3</fullName>
    </submittedName>
</protein>
<dbReference type="PANTHER" id="PTHR45695">
    <property type="entry name" value="LEUCOKININ RECEPTOR-RELATED"/>
    <property type="match status" value="1"/>
</dbReference>
<dbReference type="AlphaFoldDB" id="A0A9Q1BJJ4"/>
<dbReference type="GO" id="GO:0005886">
    <property type="term" value="C:plasma membrane"/>
    <property type="evidence" value="ECO:0007669"/>
    <property type="project" value="TreeGrafter"/>
</dbReference>
<dbReference type="Gene3D" id="1.20.1070.10">
    <property type="entry name" value="Rhodopsin 7-helix transmembrane proteins"/>
    <property type="match status" value="1"/>
</dbReference>
<dbReference type="InterPro" id="IPR000276">
    <property type="entry name" value="GPCR_Rhodpsn"/>
</dbReference>
<keyword evidence="6 11" id="KW-0675">Receptor</keyword>
<keyword evidence="4" id="KW-0297">G-protein coupled receptor</keyword>
<keyword evidence="2 9" id="KW-0812">Transmembrane</keyword>
<dbReference type="PANTHER" id="PTHR45695:SF26">
    <property type="entry name" value="NEUROPEPTIDE CCHAMIDE-1 RECEPTOR"/>
    <property type="match status" value="1"/>
</dbReference>
<reference evidence="11" key="1">
    <citation type="submission" date="2021-10" db="EMBL/GenBank/DDBJ databases">
        <title>Tropical sea cucumber genome reveals ecological adaptation and Cuvierian tubules defense mechanism.</title>
        <authorList>
            <person name="Chen T."/>
        </authorList>
    </citation>
    <scope>NUCLEOTIDE SEQUENCE</scope>
    <source>
        <strain evidence="11">Nanhai2018</strain>
        <tissue evidence="11">Muscle</tissue>
    </source>
</reference>
<gene>
    <name evidence="11" type="ORF">HOLleu_29874</name>
</gene>
<evidence type="ECO:0000256" key="3">
    <source>
        <dbReference type="ARBA" id="ARBA00022989"/>
    </source>
</evidence>
<proteinExistence type="predicted"/>
<sequence length="336" mass="38432">MYIAVLVLLFFVGILANGSLIYLFFRVKSLRDINNAFITNLAMGDVLYTTIFIPIRIYEKFFFFRPFGLTFCYFSISINYISQDVSIFSLTALSVIRFKAVVFPLAQPPRRRKCVTLIGCLTIWIVSLLLAIGPVDQCREYTMTDCLTNKTVMIHTIESHAKFFKCYSLLQFFVLFLMPLIVISILYGSMSYKLFCVNLPMGNASGGTNANRSRRRLATIVLVLVVTFAVCWFPYHVYSIMSQFGWLYNLDAKVVFQDVQFFLTMLSSVVNPIILYLTSSSFRNHLVGVACHCFGRREWTRIDTNITTVRTTAKSNIAKRKKNTRRPNSSISTTAI</sequence>
<evidence type="ECO:0000256" key="6">
    <source>
        <dbReference type="ARBA" id="ARBA00023170"/>
    </source>
</evidence>
<dbReference type="OrthoDB" id="10049706at2759"/>
<evidence type="ECO:0000256" key="7">
    <source>
        <dbReference type="ARBA" id="ARBA00023224"/>
    </source>
</evidence>
<comment type="subcellular location">
    <subcellularLocation>
        <location evidence="1">Membrane</location>
        <topology evidence="1">Multi-pass membrane protein</topology>
    </subcellularLocation>
</comment>
<evidence type="ECO:0000256" key="8">
    <source>
        <dbReference type="SAM" id="MobiDB-lite"/>
    </source>
</evidence>
<feature type="domain" description="G-protein coupled receptors family 1 profile" evidence="10">
    <location>
        <begin position="16"/>
        <end position="275"/>
    </location>
</feature>
<evidence type="ECO:0000256" key="1">
    <source>
        <dbReference type="ARBA" id="ARBA00004141"/>
    </source>
</evidence>
<organism evidence="11 12">
    <name type="scientific">Holothuria leucospilota</name>
    <name type="common">Black long sea cucumber</name>
    <name type="synonym">Mertensiothuria leucospilota</name>
    <dbReference type="NCBI Taxonomy" id="206669"/>
    <lineage>
        <taxon>Eukaryota</taxon>
        <taxon>Metazoa</taxon>
        <taxon>Echinodermata</taxon>
        <taxon>Eleutherozoa</taxon>
        <taxon>Echinozoa</taxon>
        <taxon>Holothuroidea</taxon>
        <taxon>Aspidochirotacea</taxon>
        <taxon>Aspidochirotida</taxon>
        <taxon>Holothuriidae</taxon>
        <taxon>Holothuria</taxon>
    </lineage>
</organism>